<dbReference type="PANTHER" id="PTHR19836">
    <property type="entry name" value="30S RIBOSOMAL PROTEIN S14"/>
    <property type="match status" value="1"/>
</dbReference>
<evidence type="ECO:0000256" key="6">
    <source>
        <dbReference type="ARBA" id="ARBA00022980"/>
    </source>
</evidence>
<evidence type="ECO:0000256" key="4">
    <source>
        <dbReference type="ARBA" id="ARBA00022833"/>
    </source>
</evidence>
<comment type="cofactor">
    <cofactor evidence="1">
        <name>Zn(2+)</name>
        <dbReference type="ChEBI" id="CHEBI:29105"/>
    </cofactor>
</comment>
<comment type="subunit">
    <text evidence="10">Part of the 30S ribosomal subunit. Contacts proteins S3 and S10.</text>
</comment>
<comment type="similarity">
    <text evidence="11">Belongs to the universal ribosomal protein uS14 family. Zinc-binding uS14 subfamily.</text>
</comment>
<evidence type="ECO:0000256" key="1">
    <source>
        <dbReference type="ARBA" id="ARBA00001947"/>
    </source>
</evidence>
<evidence type="ECO:0000256" key="7">
    <source>
        <dbReference type="ARBA" id="ARBA00023274"/>
    </source>
</evidence>
<keyword evidence="3" id="KW-0699">rRNA-binding</keyword>
<dbReference type="RefSeq" id="WP_078810854.1">
    <property type="nucleotide sequence ID" value="NZ_FUWM01000024.1"/>
</dbReference>
<dbReference type="Gene3D" id="4.10.830.10">
    <property type="entry name" value="30s Ribosomal Protein S14, Chain N"/>
    <property type="match status" value="1"/>
</dbReference>
<dbReference type="PROSITE" id="PS00527">
    <property type="entry name" value="RIBOSOMAL_S14"/>
    <property type="match status" value="1"/>
</dbReference>
<reference evidence="13" key="1">
    <citation type="submission" date="2017-02" db="EMBL/GenBank/DDBJ databases">
        <authorList>
            <person name="Varghese N."/>
            <person name="Submissions S."/>
        </authorList>
    </citation>
    <scope>NUCLEOTIDE SEQUENCE [LARGE SCALE GENOMIC DNA]</scope>
    <source>
        <strain evidence="13">ATCC BAA-73</strain>
    </source>
</reference>
<dbReference type="InterPro" id="IPR018271">
    <property type="entry name" value="Ribosomal_uS14_CS"/>
</dbReference>
<accession>A0A1T4Q554</accession>
<dbReference type="GO" id="GO:0005737">
    <property type="term" value="C:cytoplasm"/>
    <property type="evidence" value="ECO:0007669"/>
    <property type="project" value="UniProtKB-ARBA"/>
</dbReference>
<evidence type="ECO:0000256" key="9">
    <source>
        <dbReference type="ARBA" id="ARBA00035435"/>
    </source>
</evidence>
<dbReference type="EMBL" id="FUWM01000024">
    <property type="protein sequence ID" value="SJZ98687.1"/>
    <property type="molecule type" value="Genomic_DNA"/>
</dbReference>
<dbReference type="FunFam" id="4.10.830.10:FF:000001">
    <property type="entry name" value="30S ribosomal protein S14 type Z"/>
    <property type="match status" value="1"/>
</dbReference>
<dbReference type="PANTHER" id="PTHR19836:SF19">
    <property type="entry name" value="SMALL RIBOSOMAL SUBUNIT PROTEIN US14M"/>
    <property type="match status" value="1"/>
</dbReference>
<evidence type="ECO:0000256" key="3">
    <source>
        <dbReference type="ARBA" id="ARBA00022730"/>
    </source>
</evidence>
<dbReference type="InterPro" id="IPR043140">
    <property type="entry name" value="Ribosomal_uS14_sf"/>
</dbReference>
<dbReference type="GO" id="GO:0006412">
    <property type="term" value="P:translation"/>
    <property type="evidence" value="ECO:0007669"/>
    <property type="project" value="InterPro"/>
</dbReference>
<evidence type="ECO:0000256" key="8">
    <source>
        <dbReference type="ARBA" id="ARBA00035167"/>
    </source>
</evidence>
<sequence length="61" mass="7081">MARKAKIEKAKKEKDHSTRGVIRCRRCGRARGVLRKFELCRICFRELAHKGVLPGVKKSSW</sequence>
<keyword evidence="7" id="KW-0687">Ribonucleoprotein</keyword>
<organism evidence="12 13">
    <name type="scientific">Selenihalanaerobacter shriftii</name>
    <dbReference type="NCBI Taxonomy" id="142842"/>
    <lineage>
        <taxon>Bacteria</taxon>
        <taxon>Bacillati</taxon>
        <taxon>Bacillota</taxon>
        <taxon>Clostridia</taxon>
        <taxon>Halanaerobiales</taxon>
        <taxon>Halobacteroidaceae</taxon>
        <taxon>Selenihalanaerobacter</taxon>
    </lineage>
</organism>
<dbReference type="STRING" id="142842.SAMN02745118_02424"/>
<dbReference type="InterPro" id="IPR001209">
    <property type="entry name" value="Ribosomal_uS14"/>
</dbReference>
<name>A0A1T4Q554_9FIRM</name>
<dbReference type="GO" id="GO:0046872">
    <property type="term" value="F:metal ion binding"/>
    <property type="evidence" value="ECO:0007669"/>
    <property type="project" value="UniProtKB-KW"/>
</dbReference>
<dbReference type="Pfam" id="PF00253">
    <property type="entry name" value="Ribosomal_S14"/>
    <property type="match status" value="1"/>
</dbReference>
<dbReference type="SUPFAM" id="SSF57716">
    <property type="entry name" value="Glucocorticoid receptor-like (DNA-binding domain)"/>
    <property type="match status" value="1"/>
</dbReference>
<evidence type="ECO:0000256" key="11">
    <source>
        <dbReference type="ARBA" id="ARBA00060857"/>
    </source>
</evidence>
<evidence type="ECO:0000256" key="2">
    <source>
        <dbReference type="ARBA" id="ARBA00022723"/>
    </source>
</evidence>
<dbReference type="GO" id="GO:0019843">
    <property type="term" value="F:rRNA binding"/>
    <property type="evidence" value="ECO:0007669"/>
    <property type="project" value="UniProtKB-KW"/>
</dbReference>
<keyword evidence="4" id="KW-0862">Zinc</keyword>
<evidence type="ECO:0000313" key="12">
    <source>
        <dbReference type="EMBL" id="SJZ98687.1"/>
    </source>
</evidence>
<dbReference type="NCBIfam" id="NF005974">
    <property type="entry name" value="PRK08061.1"/>
    <property type="match status" value="1"/>
</dbReference>
<evidence type="ECO:0000313" key="13">
    <source>
        <dbReference type="Proteomes" id="UP000190625"/>
    </source>
</evidence>
<dbReference type="GO" id="GO:0003735">
    <property type="term" value="F:structural constituent of ribosome"/>
    <property type="evidence" value="ECO:0007669"/>
    <property type="project" value="InterPro"/>
</dbReference>
<keyword evidence="5" id="KW-0694">RNA-binding</keyword>
<dbReference type="GO" id="GO:0015935">
    <property type="term" value="C:small ribosomal subunit"/>
    <property type="evidence" value="ECO:0007669"/>
    <property type="project" value="TreeGrafter"/>
</dbReference>
<protein>
    <recommendedName>
        <fullName evidence="8">Small ribosomal subunit protein uS14</fullName>
    </recommendedName>
    <alternativeName>
        <fullName evidence="9">30S ribosomal protein S14 type Z</fullName>
    </alternativeName>
</protein>
<keyword evidence="6 12" id="KW-0689">Ribosomal protein</keyword>
<evidence type="ECO:0000256" key="5">
    <source>
        <dbReference type="ARBA" id="ARBA00022884"/>
    </source>
</evidence>
<dbReference type="OrthoDB" id="9810484at2"/>
<evidence type="ECO:0000256" key="10">
    <source>
        <dbReference type="ARBA" id="ARBA00047110"/>
    </source>
</evidence>
<keyword evidence="13" id="KW-1185">Reference proteome</keyword>
<dbReference type="InterPro" id="IPR023053">
    <property type="entry name" value="Ribosomal_uS14_bact"/>
</dbReference>
<proteinExistence type="inferred from homology"/>
<dbReference type="AlphaFoldDB" id="A0A1T4Q554"/>
<keyword evidence="2" id="KW-0479">Metal-binding</keyword>
<gene>
    <name evidence="12" type="ORF">SAMN02745118_02424</name>
</gene>
<dbReference type="Proteomes" id="UP000190625">
    <property type="component" value="Unassembled WGS sequence"/>
</dbReference>